<sequence>MYTKKLMLIRMDREKLQQKSKLKKSSVAHLTLLILLQCECILKSHRKKGLQEFFRNFYFTLWKKNILKMHLLIIILPPLIAERWFFINFADIKWQMAIFRELTTII</sequence>
<proteinExistence type="predicted"/>
<keyword evidence="1" id="KW-0472">Membrane</keyword>
<protein>
    <submittedName>
        <fullName evidence="2">Uncharacterized protein</fullName>
    </submittedName>
</protein>
<evidence type="ECO:0000256" key="1">
    <source>
        <dbReference type="SAM" id="Phobius"/>
    </source>
</evidence>
<feature type="transmembrane region" description="Helical" evidence="1">
    <location>
        <begin position="66"/>
        <end position="86"/>
    </location>
</feature>
<evidence type="ECO:0000313" key="2">
    <source>
        <dbReference type="EMBL" id="DAE29569.1"/>
    </source>
</evidence>
<keyword evidence="1" id="KW-1133">Transmembrane helix</keyword>
<organism evidence="2">
    <name type="scientific">virus sp. ctkyY8</name>
    <dbReference type="NCBI Taxonomy" id="2827995"/>
    <lineage>
        <taxon>Viruses</taxon>
    </lineage>
</organism>
<accession>A0A8S5RER8</accession>
<keyword evidence="1" id="KW-0812">Transmembrane</keyword>
<dbReference type="EMBL" id="BK059095">
    <property type="protein sequence ID" value="DAE29569.1"/>
    <property type="molecule type" value="Genomic_DNA"/>
</dbReference>
<name>A0A8S5RER8_9VIRU</name>
<reference evidence="2" key="1">
    <citation type="journal article" date="2021" name="Proc. Natl. Acad. Sci. U.S.A.">
        <title>A Catalog of Tens of Thousands of Viruses from Human Metagenomes Reveals Hidden Associations with Chronic Diseases.</title>
        <authorList>
            <person name="Tisza M.J."/>
            <person name="Buck C.B."/>
        </authorList>
    </citation>
    <scope>NUCLEOTIDE SEQUENCE</scope>
    <source>
        <strain evidence="2">CtkyY8</strain>
    </source>
</reference>